<protein>
    <submittedName>
        <fullName evidence="2">Uncharacterized protein</fullName>
    </submittedName>
</protein>
<gene>
    <name evidence="2" type="ORF">QN277_015516</name>
</gene>
<accession>A0AAE1K0V7</accession>
<name>A0AAE1K0V7_9FABA</name>
<keyword evidence="3" id="KW-1185">Reference proteome</keyword>
<dbReference type="AlphaFoldDB" id="A0AAE1K0V7"/>
<organism evidence="2 3">
    <name type="scientific">Acacia crassicarpa</name>
    <name type="common">northern wattle</name>
    <dbReference type="NCBI Taxonomy" id="499986"/>
    <lineage>
        <taxon>Eukaryota</taxon>
        <taxon>Viridiplantae</taxon>
        <taxon>Streptophyta</taxon>
        <taxon>Embryophyta</taxon>
        <taxon>Tracheophyta</taxon>
        <taxon>Spermatophyta</taxon>
        <taxon>Magnoliopsida</taxon>
        <taxon>eudicotyledons</taxon>
        <taxon>Gunneridae</taxon>
        <taxon>Pentapetalae</taxon>
        <taxon>rosids</taxon>
        <taxon>fabids</taxon>
        <taxon>Fabales</taxon>
        <taxon>Fabaceae</taxon>
        <taxon>Caesalpinioideae</taxon>
        <taxon>mimosoid clade</taxon>
        <taxon>Acacieae</taxon>
        <taxon>Acacia</taxon>
    </lineage>
</organism>
<dbReference type="EMBL" id="JAWXYG010000003">
    <property type="protein sequence ID" value="KAK4277528.1"/>
    <property type="molecule type" value="Genomic_DNA"/>
</dbReference>
<reference evidence="2" key="1">
    <citation type="submission" date="2023-10" db="EMBL/GenBank/DDBJ databases">
        <title>Chromosome-level genome of the transformable northern wattle, Acacia crassicarpa.</title>
        <authorList>
            <person name="Massaro I."/>
            <person name="Sinha N.R."/>
            <person name="Poethig S."/>
            <person name="Leichty A.R."/>
        </authorList>
    </citation>
    <scope>NUCLEOTIDE SEQUENCE</scope>
    <source>
        <strain evidence="2">Acra3RX</strain>
        <tissue evidence="2">Leaf</tissue>
    </source>
</reference>
<evidence type="ECO:0000256" key="1">
    <source>
        <dbReference type="SAM" id="MobiDB-lite"/>
    </source>
</evidence>
<dbReference type="Proteomes" id="UP001293593">
    <property type="component" value="Unassembled WGS sequence"/>
</dbReference>
<feature type="compositionally biased region" description="Basic and acidic residues" evidence="1">
    <location>
        <begin position="1"/>
        <end position="11"/>
    </location>
</feature>
<comment type="caution">
    <text evidence="2">The sequence shown here is derived from an EMBL/GenBank/DDBJ whole genome shotgun (WGS) entry which is preliminary data.</text>
</comment>
<sequence>MRGPDTHHSDMMEADENTRCSNRGTATQSPMGQMKVKTFKDAKGCDDAKQEITEAVEYLKNPANSLRGHLIKLER</sequence>
<proteinExistence type="predicted"/>
<evidence type="ECO:0000313" key="3">
    <source>
        <dbReference type="Proteomes" id="UP001293593"/>
    </source>
</evidence>
<evidence type="ECO:0000313" key="2">
    <source>
        <dbReference type="EMBL" id="KAK4277528.1"/>
    </source>
</evidence>
<feature type="compositionally biased region" description="Polar residues" evidence="1">
    <location>
        <begin position="19"/>
        <end position="31"/>
    </location>
</feature>
<feature type="region of interest" description="Disordered" evidence="1">
    <location>
        <begin position="1"/>
        <end position="33"/>
    </location>
</feature>